<dbReference type="EC" id="3.4.17.2" evidence="13"/>
<evidence type="ECO:0000256" key="7">
    <source>
        <dbReference type="ARBA" id="ARBA00022801"/>
    </source>
</evidence>
<comment type="caution">
    <text evidence="15">Lacks conserved residue(s) required for the propagation of feature annotation.</text>
</comment>
<accession>A6IHD5</accession>
<feature type="signal peptide" evidence="16">
    <location>
        <begin position="1"/>
        <end position="15"/>
    </location>
</feature>
<organism evidence="18 19">
    <name type="scientific">Rattus norvegicus</name>
    <name type="common">Rat</name>
    <dbReference type="NCBI Taxonomy" id="10116"/>
    <lineage>
        <taxon>Eukaryota</taxon>
        <taxon>Metazoa</taxon>
        <taxon>Chordata</taxon>
        <taxon>Craniata</taxon>
        <taxon>Vertebrata</taxon>
        <taxon>Euteleostomi</taxon>
        <taxon>Mammalia</taxon>
        <taxon>Eutheria</taxon>
        <taxon>Euarchontoglires</taxon>
        <taxon>Glires</taxon>
        <taxon>Rodentia</taxon>
        <taxon>Myomorpha</taxon>
        <taxon>Muroidea</taxon>
        <taxon>Muridae</taxon>
        <taxon>Murinae</taxon>
        <taxon>Rattus</taxon>
    </lineage>
</organism>
<dbReference type="SUPFAM" id="SSF53187">
    <property type="entry name" value="Zn-dependent exopeptidases"/>
    <property type="match status" value="1"/>
</dbReference>
<evidence type="ECO:0000256" key="10">
    <source>
        <dbReference type="ARBA" id="ARBA00023157"/>
    </source>
</evidence>
<evidence type="ECO:0000256" key="5">
    <source>
        <dbReference type="ARBA" id="ARBA00022723"/>
    </source>
</evidence>
<evidence type="ECO:0000256" key="2">
    <source>
        <dbReference type="ARBA" id="ARBA00005988"/>
    </source>
</evidence>
<evidence type="ECO:0000256" key="13">
    <source>
        <dbReference type="ARBA" id="ARBA00039143"/>
    </source>
</evidence>
<evidence type="ECO:0000256" key="6">
    <source>
        <dbReference type="ARBA" id="ARBA00022729"/>
    </source>
</evidence>
<keyword evidence="3 18" id="KW-0121">Carboxypeptidase</keyword>
<dbReference type="AlphaFoldDB" id="A6IHD5"/>
<dbReference type="SUPFAM" id="SSF54897">
    <property type="entry name" value="Protease propeptides/inhibitors"/>
    <property type="match status" value="1"/>
</dbReference>
<dbReference type="InterPro" id="IPR057246">
    <property type="entry name" value="CARBOXYPEPT_ZN_1"/>
</dbReference>
<evidence type="ECO:0000256" key="8">
    <source>
        <dbReference type="ARBA" id="ARBA00022833"/>
    </source>
</evidence>
<dbReference type="InterPro" id="IPR003146">
    <property type="entry name" value="M14A_act_pep"/>
</dbReference>
<dbReference type="Gene3D" id="3.30.70.340">
    <property type="entry name" value="Metallocarboxypeptidase-like"/>
    <property type="match status" value="1"/>
</dbReference>
<evidence type="ECO:0000313" key="19">
    <source>
        <dbReference type="Proteomes" id="UP000234681"/>
    </source>
</evidence>
<dbReference type="InterPro" id="IPR000834">
    <property type="entry name" value="Peptidase_M14"/>
</dbReference>
<dbReference type="Gene3D" id="3.40.630.10">
    <property type="entry name" value="Zn peptidases"/>
    <property type="match status" value="1"/>
</dbReference>
<dbReference type="PROSITE" id="PS00132">
    <property type="entry name" value="CARBOXYPEPT_ZN_1"/>
    <property type="match status" value="1"/>
</dbReference>
<gene>
    <name evidence="18 20" type="primary">Cpb1</name>
    <name evidence="18" type="ORF">rCG_41397</name>
</gene>
<dbReference type="GO" id="GO:0004181">
    <property type="term" value="F:metallocarboxypeptidase activity"/>
    <property type="evidence" value="ECO:0007669"/>
    <property type="project" value="UniProtKB-EC"/>
</dbReference>
<dbReference type="PANTHER" id="PTHR11705:SF20">
    <property type="entry name" value="CARBOXYPEPTIDASE B"/>
    <property type="match status" value="1"/>
</dbReference>
<comment type="subcellular location">
    <subcellularLocation>
        <location evidence="12">Zymogen granule lumen</location>
    </subcellularLocation>
</comment>
<evidence type="ECO:0000256" key="11">
    <source>
        <dbReference type="ARBA" id="ARBA00036114"/>
    </source>
</evidence>
<dbReference type="Proteomes" id="UP000234681">
    <property type="component" value="Chromosome 2"/>
</dbReference>
<proteinExistence type="inferred from homology"/>
<keyword evidence="4" id="KW-0645">Protease</keyword>
<dbReference type="RGD" id="2391">
    <property type="gene designation" value="Cpb1"/>
</dbReference>
<evidence type="ECO:0000313" key="18">
    <source>
        <dbReference type="EMBL" id="EDM01083.1"/>
    </source>
</evidence>
<feature type="domain" description="Peptidase M14" evidence="17">
    <location>
        <begin position="84"/>
        <end position="157"/>
    </location>
</feature>
<keyword evidence="6 16" id="KW-0732">Signal</keyword>
<dbReference type="FunFam" id="3.30.70.340:FF:000002">
    <property type="entry name" value="Carboxypeptidase A"/>
    <property type="match status" value="1"/>
</dbReference>
<keyword evidence="8" id="KW-0862">Zinc</keyword>
<reference evidence="19" key="1">
    <citation type="submission" date="2005-09" db="EMBL/GenBank/DDBJ databases">
        <authorList>
            <person name="Mural R.J."/>
            <person name="Li P.W."/>
            <person name="Adams M.D."/>
            <person name="Amanatides P.G."/>
            <person name="Baden-Tillson H."/>
            <person name="Barnstead M."/>
            <person name="Chin S.H."/>
            <person name="Dew I."/>
            <person name="Evans C.A."/>
            <person name="Ferriera S."/>
            <person name="Flanigan M."/>
            <person name="Fosler C."/>
            <person name="Glodek A."/>
            <person name="Gu Z."/>
            <person name="Holt R.A."/>
            <person name="Jennings D."/>
            <person name="Kraft C.L."/>
            <person name="Lu F."/>
            <person name="Nguyen T."/>
            <person name="Nusskern D.R."/>
            <person name="Pfannkoch C.M."/>
            <person name="Sitter C."/>
            <person name="Sutton G.G."/>
            <person name="Venter J.C."/>
            <person name="Wang Z."/>
            <person name="Woodage T."/>
            <person name="Zheng X.H."/>
            <person name="Zhong F."/>
        </authorList>
    </citation>
    <scope>NUCLEOTIDE SEQUENCE [LARGE SCALE GENOMIC DNA]</scope>
    <source>
        <strain>BN</strain>
        <strain evidence="19">Sprague-Dawley</strain>
    </source>
</reference>
<evidence type="ECO:0000256" key="9">
    <source>
        <dbReference type="ARBA" id="ARBA00023049"/>
    </source>
</evidence>
<evidence type="ECO:0000313" key="20">
    <source>
        <dbReference type="RGD" id="2391"/>
    </source>
</evidence>
<dbReference type="InterPro" id="IPR036990">
    <property type="entry name" value="M14A-like_propep"/>
</dbReference>
<evidence type="ECO:0000256" key="12">
    <source>
        <dbReference type="ARBA" id="ARBA00037795"/>
    </source>
</evidence>
<evidence type="ECO:0000256" key="15">
    <source>
        <dbReference type="PROSITE-ProRule" id="PRU01379"/>
    </source>
</evidence>
<keyword evidence="5" id="KW-0479">Metal-binding</keyword>
<dbReference type="GO" id="GO:0008270">
    <property type="term" value="F:zinc ion binding"/>
    <property type="evidence" value="ECO:0007669"/>
    <property type="project" value="InterPro"/>
</dbReference>
<dbReference type="Pfam" id="PF00246">
    <property type="entry name" value="Peptidase_M14"/>
    <property type="match status" value="1"/>
</dbReference>
<sequence>MLLLLALVSVALAHASEEHFDGNRVYRVSVHGEDHVNLIQELANTKEIDFWKPDSAKQVKPLTTVDFHVKAEDVADVENFLEENEVHYEVLISNVRNALESQFDSHTRASGHSYTKYNKWETIGKTRPNKPAIFIDCGFHAREWISPAFCQWFVREL</sequence>
<evidence type="ECO:0000256" key="3">
    <source>
        <dbReference type="ARBA" id="ARBA00022645"/>
    </source>
</evidence>
<keyword evidence="10" id="KW-1015">Disulfide bond</keyword>
<keyword evidence="7" id="KW-0378">Hydrolase</keyword>
<dbReference type="PANTHER" id="PTHR11705">
    <property type="entry name" value="PROTEASE FAMILY M14 CARBOXYPEPTIDASE A,B"/>
    <property type="match status" value="1"/>
</dbReference>
<comment type="cofactor">
    <cofactor evidence="1">
        <name>Zn(2+)</name>
        <dbReference type="ChEBI" id="CHEBI:29105"/>
    </cofactor>
</comment>
<evidence type="ECO:0000256" key="1">
    <source>
        <dbReference type="ARBA" id="ARBA00001947"/>
    </source>
</evidence>
<evidence type="ECO:0000256" key="4">
    <source>
        <dbReference type="ARBA" id="ARBA00022670"/>
    </source>
</evidence>
<dbReference type="Pfam" id="PF02244">
    <property type="entry name" value="Propep_M14"/>
    <property type="match status" value="1"/>
</dbReference>
<dbReference type="EMBL" id="CH473961">
    <property type="protein sequence ID" value="EDM01083.1"/>
    <property type="molecule type" value="Genomic_DNA"/>
</dbReference>
<keyword evidence="9" id="KW-0482">Metalloprotease</keyword>
<comment type="similarity">
    <text evidence="2 15">Belongs to the peptidase M14 family.</text>
</comment>
<protein>
    <recommendedName>
        <fullName evidence="14">Carboxypeptidase B</fullName>
        <ecNumber evidence="13">3.4.17.2</ecNumber>
    </recommendedName>
</protein>
<evidence type="ECO:0000256" key="16">
    <source>
        <dbReference type="SAM" id="SignalP"/>
    </source>
</evidence>
<evidence type="ECO:0000259" key="17">
    <source>
        <dbReference type="PROSITE" id="PS52035"/>
    </source>
</evidence>
<feature type="chain" id="PRO_5039896017" description="Carboxypeptidase B" evidence="16">
    <location>
        <begin position="16"/>
        <end position="157"/>
    </location>
</feature>
<evidence type="ECO:0000256" key="14">
    <source>
        <dbReference type="ARBA" id="ARBA00039334"/>
    </source>
</evidence>
<name>A6IHD5_RAT</name>
<comment type="catalytic activity">
    <reaction evidence="11">
        <text>Preferential release of a C-terminal lysine or arginine amino acid.</text>
        <dbReference type="EC" id="3.4.17.2"/>
    </reaction>
</comment>
<dbReference type="PROSITE" id="PS52035">
    <property type="entry name" value="PEPTIDASE_M14"/>
    <property type="match status" value="1"/>
</dbReference>
<dbReference type="GO" id="GO:0006508">
    <property type="term" value="P:proteolysis"/>
    <property type="evidence" value="ECO:0007669"/>
    <property type="project" value="UniProtKB-KW"/>
</dbReference>